<accession>A0A4R0RE74</accession>
<dbReference type="OrthoDB" id="2792339at2759"/>
<organism evidence="1 2">
    <name type="scientific">Steccherinum ochraceum</name>
    <dbReference type="NCBI Taxonomy" id="92696"/>
    <lineage>
        <taxon>Eukaryota</taxon>
        <taxon>Fungi</taxon>
        <taxon>Dikarya</taxon>
        <taxon>Basidiomycota</taxon>
        <taxon>Agaricomycotina</taxon>
        <taxon>Agaricomycetes</taxon>
        <taxon>Polyporales</taxon>
        <taxon>Steccherinaceae</taxon>
        <taxon>Steccherinum</taxon>
    </lineage>
</organism>
<name>A0A4R0RE74_9APHY</name>
<dbReference type="Proteomes" id="UP000292702">
    <property type="component" value="Unassembled WGS sequence"/>
</dbReference>
<gene>
    <name evidence="1" type="ORF">EIP91_003344</name>
</gene>
<protein>
    <submittedName>
        <fullName evidence="1">Uncharacterized protein</fullName>
    </submittedName>
</protein>
<sequence length="260" mass="28773">MSQSPEPNKSPAPGNAFCKVRLGGVGYGTRKDAYELTFSRRPAEPNPPLLIPIPSLVAQLDSAHKPPPSTQPPDGRLTLSLKLGREIGHGRAGRVYEAHLDLPKSSRKLKDMILPSLVVKICRKGQSNALLPEGQTYADMEPLQGHVIPRCYGLYTAAVPDDWRFGPWEEEGMIESDWTPSDYIRANVKTEPLALNVVTILILERVGGHIGVKKHSKRTRTQFYPRRRPPAGIDLTVSGSLTFTNPSEPIFFIAPLREIQ</sequence>
<dbReference type="EMBL" id="RWJN01000203">
    <property type="protein sequence ID" value="TCD65023.1"/>
    <property type="molecule type" value="Genomic_DNA"/>
</dbReference>
<evidence type="ECO:0000313" key="2">
    <source>
        <dbReference type="Proteomes" id="UP000292702"/>
    </source>
</evidence>
<keyword evidence="2" id="KW-1185">Reference proteome</keyword>
<proteinExistence type="predicted"/>
<reference evidence="1 2" key="1">
    <citation type="submission" date="2018-11" db="EMBL/GenBank/DDBJ databases">
        <title>Genome assembly of Steccherinum ochraceum LE-BIN_3174, the white-rot fungus of the Steccherinaceae family (The Residual Polyporoid clade, Polyporales, Basidiomycota).</title>
        <authorList>
            <person name="Fedorova T.V."/>
            <person name="Glazunova O.A."/>
            <person name="Landesman E.O."/>
            <person name="Moiseenko K.V."/>
            <person name="Psurtseva N.V."/>
            <person name="Savinova O.S."/>
            <person name="Shakhova N.V."/>
            <person name="Tyazhelova T.V."/>
            <person name="Vasina D.V."/>
        </authorList>
    </citation>
    <scope>NUCLEOTIDE SEQUENCE [LARGE SCALE GENOMIC DNA]</scope>
    <source>
        <strain evidence="1 2">LE-BIN_3174</strain>
    </source>
</reference>
<dbReference type="AlphaFoldDB" id="A0A4R0RE74"/>
<evidence type="ECO:0000313" key="1">
    <source>
        <dbReference type="EMBL" id="TCD65023.1"/>
    </source>
</evidence>
<comment type="caution">
    <text evidence="1">The sequence shown here is derived from an EMBL/GenBank/DDBJ whole genome shotgun (WGS) entry which is preliminary data.</text>
</comment>